<dbReference type="UniPathway" id="UPA00087">
    <property type="reaction ID" value="UER00172"/>
</dbReference>
<dbReference type="HAMAP" id="MF_00583_B">
    <property type="entry name" value="RibP_PPkinase_B"/>
    <property type="match status" value="1"/>
</dbReference>
<keyword evidence="4 12" id="KW-0545">Nucleotide biosynthesis</keyword>
<dbReference type="GO" id="GO:0009156">
    <property type="term" value="P:ribonucleoside monophosphate biosynthetic process"/>
    <property type="evidence" value="ECO:0007669"/>
    <property type="project" value="InterPro"/>
</dbReference>
<dbReference type="PROSITE" id="PS00114">
    <property type="entry name" value="PRPP_SYNTHASE"/>
    <property type="match status" value="1"/>
</dbReference>
<evidence type="ECO:0000256" key="8">
    <source>
        <dbReference type="ARBA" id="ARBA00022842"/>
    </source>
</evidence>
<evidence type="ECO:0000313" key="15">
    <source>
        <dbReference type="Proteomes" id="UP000216207"/>
    </source>
</evidence>
<dbReference type="EC" id="2.7.6.1" evidence="12"/>
<evidence type="ECO:0000256" key="6">
    <source>
        <dbReference type="ARBA" id="ARBA00022777"/>
    </source>
</evidence>
<comment type="caution">
    <text evidence="12">Lacks conserved residue(s) required for the propagation of feature annotation.</text>
</comment>
<dbReference type="GO" id="GO:0016301">
    <property type="term" value="F:kinase activity"/>
    <property type="evidence" value="ECO:0007669"/>
    <property type="project" value="UniProtKB-KW"/>
</dbReference>
<comment type="cofactor">
    <cofactor evidence="12">
        <name>Mg(2+)</name>
        <dbReference type="ChEBI" id="CHEBI:18420"/>
    </cofactor>
    <text evidence="12">Binds 1 Mg(2+) ion per subunit.</text>
</comment>
<feature type="active site" evidence="12">
    <location>
        <position position="200"/>
    </location>
</feature>
<dbReference type="GO" id="GO:0006015">
    <property type="term" value="P:5-phosphoribose 1-diphosphate biosynthetic process"/>
    <property type="evidence" value="ECO:0007669"/>
    <property type="project" value="UniProtKB-UniRule"/>
</dbReference>
<evidence type="ECO:0000256" key="10">
    <source>
        <dbReference type="ARBA" id="ARBA00054914"/>
    </source>
</evidence>
<dbReference type="CDD" id="cd06223">
    <property type="entry name" value="PRTases_typeI"/>
    <property type="match status" value="1"/>
</dbReference>
<dbReference type="Pfam" id="PF14572">
    <property type="entry name" value="Pribosyl_synth"/>
    <property type="match status" value="1"/>
</dbReference>
<evidence type="ECO:0000256" key="4">
    <source>
        <dbReference type="ARBA" id="ARBA00022727"/>
    </source>
</evidence>
<comment type="subcellular location">
    <subcellularLocation>
        <location evidence="12">Cytoplasm</location>
    </subcellularLocation>
</comment>
<dbReference type="InterPro" id="IPR029099">
    <property type="entry name" value="Pribosyltran_N"/>
</dbReference>
<comment type="function">
    <text evidence="10 12">Involved in the biosynthesis of the central metabolite phospho-alpha-D-ribosyl-1-pyrophosphate (PRPP) via the transfer of pyrophosphoryl group from ATP to 1-hydroxyl of ribose-5-phosphate (Rib-5-P).</text>
</comment>
<dbReference type="GO" id="GO:0005737">
    <property type="term" value="C:cytoplasm"/>
    <property type="evidence" value="ECO:0007669"/>
    <property type="project" value="UniProtKB-SubCell"/>
</dbReference>
<dbReference type="GO" id="GO:0002189">
    <property type="term" value="C:ribose phosphate diphosphokinase complex"/>
    <property type="evidence" value="ECO:0007669"/>
    <property type="project" value="TreeGrafter"/>
</dbReference>
<evidence type="ECO:0000256" key="11">
    <source>
        <dbReference type="ARBA" id="ARBA00061444"/>
    </source>
</evidence>
<dbReference type="Pfam" id="PF13793">
    <property type="entry name" value="Pribosyltran_N"/>
    <property type="match status" value="1"/>
</dbReference>
<feature type="binding site" evidence="12">
    <location>
        <begin position="45"/>
        <end position="47"/>
    </location>
    <ligand>
        <name>ATP</name>
        <dbReference type="ChEBI" id="CHEBI:30616"/>
    </ligand>
</feature>
<dbReference type="FunFam" id="3.40.50.2020:FF:000001">
    <property type="entry name" value="Ribose-phosphate pyrophosphokinase"/>
    <property type="match status" value="1"/>
</dbReference>
<comment type="pathway">
    <text evidence="1 12">Metabolic intermediate biosynthesis; 5-phospho-alpha-D-ribose 1-diphosphate biosynthesis; 5-phospho-alpha-D-ribose 1-diphosphate from D-ribose 5-phosphate (route I): step 1/1.</text>
</comment>
<keyword evidence="8 12" id="KW-0460">Magnesium</keyword>
<evidence type="ECO:0000256" key="5">
    <source>
        <dbReference type="ARBA" id="ARBA00022741"/>
    </source>
</evidence>
<feature type="domain" description="Ribose-phosphate pyrophosphokinase N-terminal" evidence="13">
    <location>
        <begin position="13"/>
        <end position="128"/>
    </location>
</feature>
<evidence type="ECO:0000259" key="13">
    <source>
        <dbReference type="Pfam" id="PF13793"/>
    </source>
</evidence>
<dbReference type="InterPro" id="IPR029057">
    <property type="entry name" value="PRTase-like"/>
</dbReference>
<feature type="binding site" evidence="12">
    <location>
        <position position="226"/>
    </location>
    <ligand>
        <name>D-ribose 5-phosphate</name>
        <dbReference type="ChEBI" id="CHEBI:78346"/>
    </ligand>
</feature>
<dbReference type="SMART" id="SM01400">
    <property type="entry name" value="Pribosyltran_N"/>
    <property type="match status" value="1"/>
</dbReference>
<sequence>MHVGYSIDKKKFKLFTVHSNPLLTNEIASLLGCAVGKSSVKRFSDGEVQINIEESVRGSKVFVVQSTSQPGNEHVMELLIMIDALKRASAKEINVVIPYFGYARQDRKARAREPIAAKLVANLLETAGADRILTVDLHAPQIQGFFNIPVDPLQGLPLLARYFLNKALKQPVIVAPNHSGLGRARRLAEYLDAPIAFIDKRHPEPGFPQAVNVVGDTEGREAIIVDDLIDTAATVTLAANALQENKVSAIYACCTHPVLTGPAIERLQMAPIKEIVVTNTIELDEDKKVGNLTVLSIAPLLAEAIYRVHREQSVSTLFQ</sequence>
<dbReference type="Gene3D" id="3.40.50.2020">
    <property type="match status" value="2"/>
</dbReference>
<dbReference type="RefSeq" id="WP_063608553.1">
    <property type="nucleotide sequence ID" value="NZ_CP154609.1"/>
</dbReference>
<keyword evidence="7 12" id="KW-0067">ATP-binding</keyword>
<gene>
    <name evidence="12" type="primary">prs</name>
    <name evidence="14" type="ORF">CHH72_21765</name>
</gene>
<keyword evidence="12" id="KW-0963">Cytoplasm</keyword>
<proteinExistence type="inferred from homology"/>
<feature type="binding site" evidence="12">
    <location>
        <begin position="104"/>
        <end position="105"/>
    </location>
    <ligand>
        <name>ATP</name>
        <dbReference type="ChEBI" id="CHEBI:30616"/>
    </ligand>
</feature>
<dbReference type="InterPro" id="IPR005946">
    <property type="entry name" value="Rib-P_diPkinase"/>
</dbReference>
<dbReference type="GO" id="GO:0000287">
    <property type="term" value="F:magnesium ion binding"/>
    <property type="evidence" value="ECO:0007669"/>
    <property type="project" value="UniProtKB-UniRule"/>
</dbReference>
<feature type="binding site" evidence="12">
    <location>
        <position position="138"/>
    </location>
    <ligand>
        <name>Mg(2+)</name>
        <dbReference type="ChEBI" id="CHEBI:18420"/>
    </ligand>
</feature>
<comment type="caution">
    <text evidence="14">The sequence shown here is derived from an EMBL/GenBank/DDBJ whole genome shotgun (WGS) entry which is preliminary data.</text>
</comment>
<evidence type="ECO:0000256" key="7">
    <source>
        <dbReference type="ARBA" id="ARBA00022840"/>
    </source>
</evidence>
<organism evidence="14 15">
    <name type="scientific">Shouchella clausii</name>
    <name type="common">Alkalihalobacillus clausii</name>
    <dbReference type="NCBI Taxonomy" id="79880"/>
    <lineage>
        <taxon>Bacteria</taxon>
        <taxon>Bacillati</taxon>
        <taxon>Bacillota</taxon>
        <taxon>Bacilli</taxon>
        <taxon>Bacillales</taxon>
        <taxon>Bacillaceae</taxon>
        <taxon>Shouchella</taxon>
    </lineage>
</organism>
<protein>
    <recommendedName>
        <fullName evidence="12">Ribose-phosphate pyrophosphokinase</fullName>
        <shortName evidence="12">RPPK</shortName>
        <ecNumber evidence="12">2.7.6.1</ecNumber>
    </recommendedName>
    <alternativeName>
        <fullName evidence="12">5-phospho-D-ribosyl alpha-1-diphosphate synthase</fullName>
    </alternativeName>
    <alternativeName>
        <fullName evidence="12">Phosphoribosyl diphosphate synthase</fullName>
    </alternativeName>
    <alternativeName>
        <fullName evidence="12">Phosphoribosyl pyrophosphate synthase</fullName>
        <shortName evidence="12">P-Rib-PP synthase</shortName>
        <shortName evidence="12">PRPP synthase</shortName>
        <shortName evidence="12">PRPPase</shortName>
    </alternativeName>
</protein>
<evidence type="ECO:0000313" key="14">
    <source>
        <dbReference type="EMBL" id="PAE86813.1"/>
    </source>
</evidence>
<dbReference type="EMBL" id="NPCC01000047">
    <property type="protein sequence ID" value="PAE86813.1"/>
    <property type="molecule type" value="Genomic_DNA"/>
</dbReference>
<dbReference type="InterPro" id="IPR037515">
    <property type="entry name" value="Rib-P_diPkinase_bac"/>
</dbReference>
<comment type="catalytic activity">
    <reaction evidence="9 12">
        <text>D-ribose 5-phosphate + ATP = 5-phospho-alpha-D-ribose 1-diphosphate + AMP + H(+)</text>
        <dbReference type="Rhea" id="RHEA:15609"/>
        <dbReference type="ChEBI" id="CHEBI:15378"/>
        <dbReference type="ChEBI" id="CHEBI:30616"/>
        <dbReference type="ChEBI" id="CHEBI:58017"/>
        <dbReference type="ChEBI" id="CHEBI:78346"/>
        <dbReference type="ChEBI" id="CHEBI:456215"/>
        <dbReference type="EC" id="2.7.6.1"/>
    </reaction>
</comment>
<evidence type="ECO:0000256" key="2">
    <source>
        <dbReference type="ARBA" id="ARBA00022679"/>
    </source>
</evidence>
<keyword evidence="5 12" id="KW-0547">Nucleotide-binding</keyword>
<dbReference type="NCBIfam" id="NF002320">
    <property type="entry name" value="PRK01259.1"/>
    <property type="match status" value="1"/>
</dbReference>
<accession>A0A268NTH3</accession>
<dbReference type="GO" id="GO:0006164">
    <property type="term" value="P:purine nucleotide biosynthetic process"/>
    <property type="evidence" value="ECO:0007669"/>
    <property type="project" value="TreeGrafter"/>
</dbReference>
<evidence type="ECO:0000256" key="12">
    <source>
        <dbReference type="HAMAP-Rule" id="MF_00583"/>
    </source>
</evidence>
<evidence type="ECO:0000256" key="1">
    <source>
        <dbReference type="ARBA" id="ARBA00004996"/>
    </source>
</evidence>
<keyword evidence="2 12" id="KW-0808">Transferase</keyword>
<keyword evidence="6 12" id="KW-0418">Kinase</keyword>
<reference evidence="14 15" key="1">
    <citation type="submission" date="2017-07" db="EMBL/GenBank/DDBJ databases">
        <title>Isolation and whole genome analysis of endospore-forming bacteria from heroin.</title>
        <authorList>
            <person name="Kalinowski J."/>
            <person name="Ahrens B."/>
            <person name="Al-Dilaimi A."/>
            <person name="Winkler A."/>
            <person name="Wibberg D."/>
            <person name="Schleenbecker U."/>
            <person name="Ruckert C."/>
            <person name="Wolfel R."/>
            <person name="Grass G."/>
        </authorList>
    </citation>
    <scope>NUCLEOTIDE SEQUENCE [LARGE SCALE GENOMIC DNA]</scope>
    <source>
        <strain evidence="14 15">7539</strain>
    </source>
</reference>
<dbReference type="AlphaFoldDB" id="A0A268NTH3"/>
<dbReference type="GO" id="GO:0005524">
    <property type="term" value="F:ATP binding"/>
    <property type="evidence" value="ECO:0007669"/>
    <property type="project" value="UniProtKB-KW"/>
</dbReference>
<evidence type="ECO:0000256" key="9">
    <source>
        <dbReference type="ARBA" id="ARBA00049535"/>
    </source>
</evidence>
<feature type="binding site" evidence="12">
    <location>
        <begin position="230"/>
        <end position="234"/>
    </location>
    <ligand>
        <name>D-ribose 5-phosphate</name>
        <dbReference type="ChEBI" id="CHEBI:78346"/>
    </ligand>
</feature>
<dbReference type="InterPro" id="IPR000836">
    <property type="entry name" value="PRTase_dom"/>
</dbReference>
<dbReference type="SUPFAM" id="SSF53271">
    <property type="entry name" value="PRTase-like"/>
    <property type="match status" value="1"/>
</dbReference>
<dbReference type="PANTHER" id="PTHR10210">
    <property type="entry name" value="RIBOSE-PHOSPHATE DIPHOSPHOKINASE FAMILY MEMBER"/>
    <property type="match status" value="1"/>
</dbReference>
<dbReference type="Proteomes" id="UP000216207">
    <property type="component" value="Unassembled WGS sequence"/>
</dbReference>
<dbReference type="InterPro" id="IPR000842">
    <property type="entry name" value="PRib_PP_synth_CS"/>
</dbReference>
<keyword evidence="3 12" id="KW-0479">Metal-binding</keyword>
<dbReference type="PANTHER" id="PTHR10210:SF41">
    <property type="entry name" value="RIBOSE-PHOSPHATE PYROPHOSPHOKINASE 1, CHLOROPLASTIC"/>
    <property type="match status" value="1"/>
</dbReference>
<name>A0A268NTH3_SHOCL</name>
<evidence type="ECO:0000256" key="3">
    <source>
        <dbReference type="ARBA" id="ARBA00022723"/>
    </source>
</evidence>
<dbReference type="NCBIfam" id="TIGR01251">
    <property type="entry name" value="ribP_PPkin"/>
    <property type="match status" value="1"/>
</dbReference>
<comment type="similarity">
    <text evidence="11 12">Belongs to the ribose-phosphate pyrophosphokinase family. Class I subfamily.</text>
</comment>
<comment type="subunit">
    <text evidence="12">Homohexamer.</text>
</comment>
<dbReference type="GO" id="GO:0004749">
    <property type="term" value="F:ribose phosphate diphosphokinase activity"/>
    <property type="evidence" value="ECO:0007669"/>
    <property type="project" value="UniProtKB-UniRule"/>
</dbReference>